<dbReference type="VEuPathDB" id="FungiDB:FOZG_18315"/>
<sequence length="334" mass="39578">MLYSKLRDDIAAQSLNSGQEKPWTPRFTRRGASNAANRDTPDSVRNQIMRHDPQFTTFHHAYLNEIAHFDLQNAFLEEEKQSQLFRLVAHISLTRDPRATADMVPKDVWANLPPDPDIAELEEQRAQLKQGNYRINGHPDEKQIRKLTEDIRKKNAQREKRAVKEYHRIFQLKIKAVDLMVTLCNKRETVKRDRIRQRTNSCLPINTEPLETEHKTLYSPARFPLLMHAAQCSNCISNKRLYQEERTFTYCRPTVMNDHFDDIHLVRREQAERSGEKIRCEHPKCRDVKLKHINHFRRHVQEVHGVTLWTSEQVQQRRQRNAKRRHMAKGNCQN</sequence>
<dbReference type="Pfam" id="PF11917">
    <property type="entry name" value="DUF3435"/>
    <property type="match status" value="1"/>
</dbReference>
<evidence type="ECO:0000313" key="2">
    <source>
        <dbReference type="EMBL" id="RKK65547.1"/>
    </source>
</evidence>
<dbReference type="InterPro" id="IPR021842">
    <property type="entry name" value="DUF3435"/>
</dbReference>
<evidence type="ECO:0000256" key="1">
    <source>
        <dbReference type="SAM" id="MobiDB-lite"/>
    </source>
</evidence>
<dbReference type="VEuPathDB" id="FungiDB:FOXG_16041"/>
<evidence type="ECO:0000313" key="3">
    <source>
        <dbReference type="Proteomes" id="UP000285084"/>
    </source>
</evidence>
<evidence type="ECO:0008006" key="4">
    <source>
        <dbReference type="Google" id="ProtNLM"/>
    </source>
</evidence>
<gene>
    <name evidence="2" type="ORF">BFJ69_g16185</name>
</gene>
<name>A0A420MC12_FUSOX</name>
<dbReference type="Proteomes" id="UP000285084">
    <property type="component" value="Unassembled WGS sequence"/>
</dbReference>
<dbReference type="VEuPathDB" id="FungiDB:FOMG_18378"/>
<reference evidence="2 3" key="1">
    <citation type="journal article" date="2018" name="Sci. Rep.">
        <title>Characterisation of pathogen-specific regions and novel effector candidates in Fusarium oxysporum f. sp. cepae.</title>
        <authorList>
            <person name="Armitage A.D."/>
            <person name="Taylor A."/>
            <person name="Sobczyk M.K."/>
            <person name="Baxter L."/>
            <person name="Greenfield B.P."/>
            <person name="Bates H.J."/>
            <person name="Wilson F."/>
            <person name="Jackson A.C."/>
            <person name="Ott S."/>
            <person name="Harrison R.J."/>
            <person name="Clarkson J.P."/>
        </authorList>
    </citation>
    <scope>NUCLEOTIDE SEQUENCE [LARGE SCALE GENOMIC DNA]</scope>
    <source>
        <strain evidence="2 3">Fo_A13</strain>
    </source>
</reference>
<dbReference type="EMBL" id="MRCX01000401">
    <property type="protein sequence ID" value="RKK65547.1"/>
    <property type="molecule type" value="Genomic_DNA"/>
</dbReference>
<feature type="region of interest" description="Disordered" evidence="1">
    <location>
        <begin position="14"/>
        <end position="46"/>
    </location>
</feature>
<accession>A0A420MC12</accession>
<comment type="caution">
    <text evidence="2">The sequence shown here is derived from an EMBL/GenBank/DDBJ whole genome shotgun (WGS) entry which is preliminary data.</text>
</comment>
<proteinExistence type="predicted"/>
<dbReference type="PANTHER" id="PTHR37535:SF4">
    <property type="entry name" value="FLUG DOMAIN-CONTAINING PROTEIN"/>
    <property type="match status" value="1"/>
</dbReference>
<protein>
    <recommendedName>
        <fullName evidence="4">FluG domain-containing protein</fullName>
    </recommendedName>
</protein>
<dbReference type="PANTHER" id="PTHR37535">
    <property type="entry name" value="FLUG DOMAIN PROTEIN"/>
    <property type="match status" value="1"/>
</dbReference>
<dbReference type="VEuPathDB" id="FungiDB:HZS61_009021"/>
<dbReference type="AlphaFoldDB" id="A0A420MC12"/>
<organism evidence="2 3">
    <name type="scientific">Fusarium oxysporum</name>
    <name type="common">Fusarium vascular wilt</name>
    <dbReference type="NCBI Taxonomy" id="5507"/>
    <lineage>
        <taxon>Eukaryota</taxon>
        <taxon>Fungi</taxon>
        <taxon>Dikarya</taxon>
        <taxon>Ascomycota</taxon>
        <taxon>Pezizomycotina</taxon>
        <taxon>Sordariomycetes</taxon>
        <taxon>Hypocreomycetidae</taxon>
        <taxon>Hypocreales</taxon>
        <taxon>Nectriaceae</taxon>
        <taxon>Fusarium</taxon>
        <taxon>Fusarium oxysporum species complex</taxon>
    </lineage>
</organism>